<dbReference type="AlphaFoldDB" id="A0A1J1IN27"/>
<dbReference type="Proteomes" id="UP000183832">
    <property type="component" value="Unassembled WGS sequence"/>
</dbReference>
<keyword evidence="3" id="KW-1185">Reference proteome</keyword>
<keyword evidence="1" id="KW-0472">Membrane</keyword>
<accession>A0A1J1IN27</accession>
<evidence type="ECO:0000256" key="1">
    <source>
        <dbReference type="SAM" id="Phobius"/>
    </source>
</evidence>
<keyword evidence="1" id="KW-0812">Transmembrane</keyword>
<dbReference type="EMBL" id="CVRI01000055">
    <property type="protein sequence ID" value="CRL01629.1"/>
    <property type="molecule type" value="Genomic_DNA"/>
</dbReference>
<keyword evidence="1" id="KW-1133">Transmembrane helix</keyword>
<sequence>MQVHEVCVRSKPLNHNYLRFIWIKKSSLVTGSDICLVILYYLVHNKITFALCLKLNSLVVTIQAVWCHQCWYRFNFVVPH</sequence>
<feature type="transmembrane region" description="Helical" evidence="1">
    <location>
        <begin position="20"/>
        <end position="43"/>
    </location>
</feature>
<name>A0A1J1IN27_9DIPT</name>
<organism evidence="2 3">
    <name type="scientific">Clunio marinus</name>
    <dbReference type="NCBI Taxonomy" id="568069"/>
    <lineage>
        <taxon>Eukaryota</taxon>
        <taxon>Metazoa</taxon>
        <taxon>Ecdysozoa</taxon>
        <taxon>Arthropoda</taxon>
        <taxon>Hexapoda</taxon>
        <taxon>Insecta</taxon>
        <taxon>Pterygota</taxon>
        <taxon>Neoptera</taxon>
        <taxon>Endopterygota</taxon>
        <taxon>Diptera</taxon>
        <taxon>Nematocera</taxon>
        <taxon>Chironomoidea</taxon>
        <taxon>Chironomidae</taxon>
        <taxon>Clunio</taxon>
    </lineage>
</organism>
<reference evidence="2 3" key="1">
    <citation type="submission" date="2015-04" db="EMBL/GenBank/DDBJ databases">
        <authorList>
            <person name="Syromyatnikov M.Y."/>
            <person name="Popov V.N."/>
        </authorList>
    </citation>
    <scope>NUCLEOTIDE SEQUENCE [LARGE SCALE GENOMIC DNA]</scope>
</reference>
<protein>
    <submittedName>
        <fullName evidence="2">CLUMA_CG014600, isoform A</fullName>
    </submittedName>
</protein>
<evidence type="ECO:0000313" key="3">
    <source>
        <dbReference type="Proteomes" id="UP000183832"/>
    </source>
</evidence>
<gene>
    <name evidence="2" type="ORF">CLUMA_CG014600</name>
</gene>
<proteinExistence type="predicted"/>
<evidence type="ECO:0000313" key="2">
    <source>
        <dbReference type="EMBL" id="CRL01629.1"/>
    </source>
</evidence>